<accession>E6QJC0</accession>
<organism evidence="1">
    <name type="scientific">mine drainage metagenome</name>
    <dbReference type="NCBI Taxonomy" id="410659"/>
    <lineage>
        <taxon>unclassified sequences</taxon>
        <taxon>metagenomes</taxon>
        <taxon>ecological metagenomes</taxon>
    </lineage>
</organism>
<dbReference type="AlphaFoldDB" id="E6QJC0"/>
<evidence type="ECO:0000313" key="1">
    <source>
        <dbReference type="EMBL" id="CBI07336.1"/>
    </source>
</evidence>
<reference evidence="1" key="1">
    <citation type="submission" date="2009-10" db="EMBL/GenBank/DDBJ databases">
        <title>Diversity of trophic interactions inside an arsenic-rich microbial ecosystem.</title>
        <authorList>
            <person name="Bertin P.N."/>
            <person name="Heinrich-Salmeron A."/>
            <person name="Pelletier E."/>
            <person name="Goulhen-Chollet F."/>
            <person name="Arsene-Ploetze F."/>
            <person name="Gallien S."/>
            <person name="Calteau A."/>
            <person name="Vallenet D."/>
            <person name="Casiot C."/>
            <person name="Chane-Woon-Ming B."/>
            <person name="Giloteaux L."/>
            <person name="Barakat M."/>
            <person name="Bonnefoy V."/>
            <person name="Bruneel O."/>
            <person name="Chandler M."/>
            <person name="Cleiss J."/>
            <person name="Duran R."/>
            <person name="Elbaz-Poulichet F."/>
            <person name="Fonknechten N."/>
            <person name="Lauga B."/>
            <person name="Mornico D."/>
            <person name="Ortet P."/>
            <person name="Schaeffer C."/>
            <person name="Siguier P."/>
            <person name="Alexander Thil Smith A."/>
            <person name="Van Dorsselaer A."/>
            <person name="Weissenbach J."/>
            <person name="Medigue C."/>
            <person name="Le Paslier D."/>
        </authorList>
    </citation>
    <scope>NUCLEOTIDE SEQUENCE</scope>
</reference>
<protein>
    <submittedName>
        <fullName evidence="1">Uncharacterized protein</fullName>
    </submittedName>
</protein>
<dbReference type="EMBL" id="CABQ01000087">
    <property type="protein sequence ID" value="CBI07336.1"/>
    <property type="molecule type" value="Genomic_DNA"/>
</dbReference>
<dbReference type="Gene3D" id="3.55.50.60">
    <property type="entry name" value="DotD protein"/>
    <property type="match status" value="1"/>
</dbReference>
<proteinExistence type="predicted"/>
<dbReference type="InterPro" id="IPR038140">
    <property type="entry name" value="DotD_sf"/>
</dbReference>
<gene>
    <name evidence="1" type="ORF">CARN6_0668</name>
</gene>
<dbReference type="InterPro" id="IPR031817">
    <property type="entry name" value="DotD"/>
</dbReference>
<dbReference type="Pfam" id="PF16816">
    <property type="entry name" value="DotD"/>
    <property type="match status" value="1"/>
</dbReference>
<sequence>MASRAQQRVSEVLFVQTHPPVIAIASSHKKAMQDRFSFHLDGPVNVVAFNLASAMGWSMEFAKPQPSFMPSIYIDQHDSGVQQMLDAINRQIMPTAILRAEPHDRKLVLQVPTKAEVQAAVLKGYFPTPTSWFKGAKKQPA</sequence>
<name>E6QJC0_9ZZZZ</name>
<comment type="caution">
    <text evidence="1">The sequence shown here is derived from an EMBL/GenBank/DDBJ whole genome shotgun (WGS) entry which is preliminary data.</text>
</comment>